<proteinExistence type="predicted"/>
<name>A0ABP0PD26_9DINO</name>
<gene>
    <name evidence="1" type="ORF">SCF082_LOCUS36086</name>
</gene>
<dbReference type="EMBL" id="CAXAMM010035202">
    <property type="protein sequence ID" value="CAK9073935.1"/>
    <property type="molecule type" value="Genomic_DNA"/>
</dbReference>
<sequence>AEWTEELEHLLLDFPLIQEEDVNMEKRLQCLALFRKAVSRRWSELLAVKSGLGESEYHKLVDDAVEHLNGLKVIHGKDMVFAPVPACFAAKSEQVDQDVLRKQSYKGSVSSGCATLPLDATTCMGLLQVLASILLAPALQATTIKQCLSILEFVDGFVHLNTTLHPLGKQADCVLEIVSNKLNVSQLKRTLQKVNLPWSRFEKKLVTEVGSEISVVVCLLALFRLRLEQVYVSNEALKRVVKHLVHSWAQAAQLAIEGAMRTTCPDPTVEAKNHPYLPSSRRRGSKALELTLIERFQSKGGGFVSSKGELSLQRLGVVNKDSNLSQRTSSEYVARALQATSEFMNSYVESAKLKVINCCMDVLSVILRIRGYQLAAPTQLMPVGPDPEECRQAIAAFTEATKCHAQAAEGEKTRLPANSFQWRQYRQATKCLLAAFANSLRHCLPAQWSFKSLLPPNLLEPAGRQGVREKLLDEEAKMFGVADDRKLFFRYSFDSHEACPDFFIHEDFYGLIFSADEGTEDAKDLLRRCTKMFRFSRAPFGSGRFGSEMNDARKKLLESVREGECEELLEMYMHAVARDRGRPVDTFSRHELVEVLQNAARSHHILSAECKDSRWMSFHEHCERWDSRWHVELMCHAYAWFMQGKNPQTISSSVSAECLLHIGLDSADDDESQELLQFHGNLLLSVLASICDLDRYHTAFPWRLVACLDKTSVPSTLKDMAREWQFVTEFVDQLAENDLIRKTLMHTRWQAYRDAMSKAEHFDFDPKRLTSDEAQPFLDTVRCVIGITSEKPNATDSVLSSLSCELYFNDLRDACRRHAKKERQNPSNYHCISMKSVSVRNSGCKSFQIEDHQWQHPIPRKQIQQQVLSATRVSDRTLGNPSHGLTKAKTTGLTKPHILTQRLDLMKCLECCWHECSGNVEQKRAAAMNGMQKLWMSKLVCEQGLIRVKGSDQINLVLRAGPWNVRIVSLVGDKNTPDAFLLTHNTDVMTVTSLDEVEIALAKPTILQCGTLGFQKAGEWMSLVAYTVTEDGILACAAQTLQRLCACLKVKGHGGLTHKLRVELFLRWNECSEDFIQRILDMIPDVVRKRKCEDDATEGDKDS</sequence>
<reference evidence="1 2" key="1">
    <citation type="submission" date="2024-02" db="EMBL/GenBank/DDBJ databases">
        <authorList>
            <person name="Chen Y."/>
            <person name="Shah S."/>
            <person name="Dougan E. K."/>
            <person name="Thang M."/>
            <person name="Chan C."/>
        </authorList>
    </citation>
    <scope>NUCLEOTIDE SEQUENCE [LARGE SCALE GENOMIC DNA]</scope>
</reference>
<organism evidence="1 2">
    <name type="scientific">Durusdinium trenchii</name>
    <dbReference type="NCBI Taxonomy" id="1381693"/>
    <lineage>
        <taxon>Eukaryota</taxon>
        <taxon>Sar</taxon>
        <taxon>Alveolata</taxon>
        <taxon>Dinophyceae</taxon>
        <taxon>Suessiales</taxon>
        <taxon>Symbiodiniaceae</taxon>
        <taxon>Durusdinium</taxon>
    </lineage>
</organism>
<evidence type="ECO:0000313" key="1">
    <source>
        <dbReference type="EMBL" id="CAK9073935.1"/>
    </source>
</evidence>
<feature type="non-terminal residue" evidence="1">
    <location>
        <position position="1"/>
    </location>
</feature>
<comment type="caution">
    <text evidence="1">The sequence shown here is derived from an EMBL/GenBank/DDBJ whole genome shotgun (WGS) entry which is preliminary data.</text>
</comment>
<keyword evidence="2" id="KW-1185">Reference proteome</keyword>
<evidence type="ECO:0000313" key="2">
    <source>
        <dbReference type="Proteomes" id="UP001642464"/>
    </source>
</evidence>
<accession>A0ABP0PD26</accession>
<dbReference type="Proteomes" id="UP001642464">
    <property type="component" value="Unassembled WGS sequence"/>
</dbReference>
<protein>
    <submittedName>
        <fullName evidence="1">Uncharacterized protein</fullName>
    </submittedName>
</protein>